<dbReference type="Proteomes" id="UP000198656">
    <property type="component" value="Unassembled WGS sequence"/>
</dbReference>
<dbReference type="AlphaFoldDB" id="A0A1G7UJ91"/>
<protein>
    <submittedName>
        <fullName evidence="1">Uncharacterized protein</fullName>
    </submittedName>
</protein>
<gene>
    <name evidence="1" type="ORF">SAMN05443529_103161</name>
</gene>
<accession>A0A1G7UJ91</accession>
<name>A0A1G7UJ91_9FIRM</name>
<keyword evidence="2" id="KW-1185">Reference proteome</keyword>
<dbReference type="STRING" id="1121419.SAMN05443529_103161"/>
<proteinExistence type="predicted"/>
<sequence>MANLDKKTTEPVEITERQLKKEYDSFKKQLAAEEHVNIMIPPTQLYPEGSSMPVCVNGVTYTIPVGIDFEKGVPKSVYQAWKNSYDADKSARDKMRKKLTGVISIG</sequence>
<organism evidence="1 2">
    <name type="scientific">Desulfosporosinus hippei DSM 8344</name>
    <dbReference type="NCBI Taxonomy" id="1121419"/>
    <lineage>
        <taxon>Bacteria</taxon>
        <taxon>Bacillati</taxon>
        <taxon>Bacillota</taxon>
        <taxon>Clostridia</taxon>
        <taxon>Eubacteriales</taxon>
        <taxon>Desulfitobacteriaceae</taxon>
        <taxon>Desulfosporosinus</taxon>
    </lineage>
</organism>
<dbReference type="RefSeq" id="WP_092330312.1">
    <property type="nucleotide sequence ID" value="NZ_FNCP01000003.1"/>
</dbReference>
<evidence type="ECO:0000313" key="1">
    <source>
        <dbReference type="EMBL" id="SDG47583.1"/>
    </source>
</evidence>
<reference evidence="2" key="1">
    <citation type="submission" date="2016-10" db="EMBL/GenBank/DDBJ databases">
        <authorList>
            <person name="Varghese N."/>
            <person name="Submissions S."/>
        </authorList>
    </citation>
    <scope>NUCLEOTIDE SEQUENCE [LARGE SCALE GENOMIC DNA]</scope>
    <source>
        <strain evidence="2">DSM 8344</strain>
    </source>
</reference>
<dbReference type="OrthoDB" id="2626894at2"/>
<evidence type="ECO:0000313" key="2">
    <source>
        <dbReference type="Proteomes" id="UP000198656"/>
    </source>
</evidence>
<dbReference type="EMBL" id="FNCP01000003">
    <property type="protein sequence ID" value="SDG47583.1"/>
    <property type="molecule type" value="Genomic_DNA"/>
</dbReference>